<dbReference type="InterPro" id="IPR036852">
    <property type="entry name" value="Peptidase_S8/S53_dom_sf"/>
</dbReference>
<keyword evidence="5 10" id="KW-0732">Signal</keyword>
<dbReference type="InterPro" id="IPR037045">
    <property type="entry name" value="S8pro/Inhibitor_I9_sf"/>
</dbReference>
<dbReference type="PROSITE" id="PS00138">
    <property type="entry name" value="SUBTILASE_SER"/>
    <property type="match status" value="1"/>
</dbReference>
<gene>
    <name evidence="14" type="ORF">RGQ29_006328</name>
</gene>
<dbReference type="InterPro" id="IPR015500">
    <property type="entry name" value="Peptidase_S8_subtilisin-rel"/>
</dbReference>
<reference evidence="14 15" key="1">
    <citation type="journal article" date="2023" name="G3 (Bethesda)">
        <title>A haplotype-resolved chromosome-scale genome for Quercus rubra L. provides insights into the genetics of adaptive traits for red oak species.</title>
        <authorList>
            <person name="Kapoor B."/>
            <person name="Jenkins J."/>
            <person name="Schmutz J."/>
            <person name="Zhebentyayeva T."/>
            <person name="Kuelheim C."/>
            <person name="Coggeshall M."/>
            <person name="Heim C."/>
            <person name="Lasky J.R."/>
            <person name="Leites L."/>
            <person name="Islam-Faridi N."/>
            <person name="Romero-Severson J."/>
            <person name="DeLeo V.L."/>
            <person name="Lucas S.M."/>
            <person name="Lazic D."/>
            <person name="Gailing O."/>
            <person name="Carlson J."/>
            <person name="Staton M."/>
        </authorList>
    </citation>
    <scope>NUCLEOTIDE SEQUENCE [LARGE SCALE GENOMIC DNA]</scope>
    <source>
        <strain evidence="14">Pseudo-F2</strain>
    </source>
</reference>
<evidence type="ECO:0000256" key="5">
    <source>
        <dbReference type="ARBA" id="ARBA00022729"/>
    </source>
</evidence>
<feature type="active site" description="Charge relay system" evidence="8 9">
    <location>
        <position position="144"/>
    </location>
</feature>
<dbReference type="SUPFAM" id="SSF52743">
    <property type="entry name" value="Subtilisin-like"/>
    <property type="match status" value="1"/>
</dbReference>
<dbReference type="Proteomes" id="UP001324115">
    <property type="component" value="Unassembled WGS sequence"/>
</dbReference>
<dbReference type="InterPro" id="IPR000209">
    <property type="entry name" value="Peptidase_S8/S53_dom"/>
</dbReference>
<organism evidence="14 15">
    <name type="scientific">Quercus rubra</name>
    <name type="common">Northern red oak</name>
    <name type="synonym">Quercus borealis</name>
    <dbReference type="NCBI Taxonomy" id="3512"/>
    <lineage>
        <taxon>Eukaryota</taxon>
        <taxon>Viridiplantae</taxon>
        <taxon>Streptophyta</taxon>
        <taxon>Embryophyta</taxon>
        <taxon>Tracheophyta</taxon>
        <taxon>Spermatophyta</taxon>
        <taxon>Magnoliopsida</taxon>
        <taxon>eudicotyledons</taxon>
        <taxon>Gunneridae</taxon>
        <taxon>Pentapetalae</taxon>
        <taxon>rosids</taxon>
        <taxon>fabids</taxon>
        <taxon>Fagales</taxon>
        <taxon>Fagaceae</taxon>
        <taxon>Quercus</taxon>
    </lineage>
</organism>
<comment type="subcellular location">
    <subcellularLocation>
        <location evidence="1">Secreted</location>
    </subcellularLocation>
</comment>
<dbReference type="InterPro" id="IPR010259">
    <property type="entry name" value="S8pro/Inhibitor_I9"/>
</dbReference>
<name>A0AAN7E6Z3_QUERU</name>
<evidence type="ECO:0000313" key="15">
    <source>
        <dbReference type="Proteomes" id="UP001324115"/>
    </source>
</evidence>
<keyword evidence="4 9" id="KW-0645">Protease</keyword>
<protein>
    <recommendedName>
        <fullName evidence="16">Cucumisin</fullName>
    </recommendedName>
</protein>
<dbReference type="InterPro" id="IPR034197">
    <property type="entry name" value="Peptidases_S8_3"/>
</dbReference>
<evidence type="ECO:0000256" key="6">
    <source>
        <dbReference type="ARBA" id="ARBA00022801"/>
    </source>
</evidence>
<dbReference type="Gene3D" id="3.50.30.30">
    <property type="match status" value="1"/>
</dbReference>
<proteinExistence type="inferred from homology"/>
<feature type="domain" description="Subtilisin-like protease fibronectin type-III" evidence="13">
    <location>
        <begin position="640"/>
        <end position="742"/>
    </location>
</feature>
<evidence type="ECO:0000256" key="7">
    <source>
        <dbReference type="ARBA" id="ARBA00022825"/>
    </source>
</evidence>
<evidence type="ECO:0000256" key="9">
    <source>
        <dbReference type="PROSITE-ProRule" id="PRU01240"/>
    </source>
</evidence>
<evidence type="ECO:0000256" key="4">
    <source>
        <dbReference type="ARBA" id="ARBA00022670"/>
    </source>
</evidence>
<dbReference type="InterPro" id="IPR045051">
    <property type="entry name" value="SBT"/>
</dbReference>
<comment type="similarity">
    <text evidence="2 9">Belongs to the peptidase S8 family.</text>
</comment>
<comment type="caution">
    <text evidence="14">The sequence shown here is derived from an EMBL/GenBank/DDBJ whole genome shotgun (WGS) entry which is preliminary data.</text>
</comment>
<dbReference type="EMBL" id="JAXUIC010000011">
    <property type="protein sequence ID" value="KAK4564191.1"/>
    <property type="molecule type" value="Genomic_DNA"/>
</dbReference>
<dbReference type="AlphaFoldDB" id="A0AAN7E6Z3"/>
<dbReference type="GO" id="GO:0005576">
    <property type="term" value="C:extracellular region"/>
    <property type="evidence" value="ECO:0007669"/>
    <property type="project" value="UniProtKB-SubCell"/>
</dbReference>
<feature type="active site" description="Charge relay system" evidence="8 9">
    <location>
        <position position="533"/>
    </location>
</feature>
<evidence type="ECO:0000256" key="2">
    <source>
        <dbReference type="ARBA" id="ARBA00011073"/>
    </source>
</evidence>
<evidence type="ECO:0008006" key="16">
    <source>
        <dbReference type="Google" id="ProtNLM"/>
    </source>
</evidence>
<evidence type="ECO:0000256" key="10">
    <source>
        <dbReference type="SAM" id="SignalP"/>
    </source>
</evidence>
<keyword evidence="15" id="KW-1185">Reference proteome</keyword>
<dbReference type="Pfam" id="PF05922">
    <property type="entry name" value="Inhibitor_I9"/>
    <property type="match status" value="1"/>
</dbReference>
<keyword evidence="3" id="KW-0964">Secreted</keyword>
<dbReference type="InterPro" id="IPR023828">
    <property type="entry name" value="Peptidase_S8_Ser-AS"/>
</dbReference>
<dbReference type="Pfam" id="PF17766">
    <property type="entry name" value="fn3_6"/>
    <property type="match status" value="1"/>
</dbReference>
<dbReference type="InterPro" id="IPR041469">
    <property type="entry name" value="Subtilisin-like_FN3"/>
</dbReference>
<feature type="domain" description="Peptidase S8/S53" evidence="11">
    <location>
        <begin position="136"/>
        <end position="583"/>
    </location>
</feature>
<sequence length="748" mass="81123">MEESKMVRICMLTLFLLTTQLHWSFTHGSSNQVRKAYIVYLGEAPRLRSNAVDHQHNLLSSVIKDDNIAQQARIHSYTKSFNAFAANLLPDEVQKLKENENVVSIFPSRIRKLHTTRSWDYLRMPLSVKRNLKIESNIIVGLLDTGVYMGAPSFNDKGVGPPPSKWRGRCQVVGNFTGCNNKVIGATFYNNDPKFPQTNPSPLDDDGHGSHTSSTVAGVTVAGASLYGLAKGTARGGVPSARIAMYKVCWPEGCSDIDLLAGLDDAIDDGIDVLSISIGGDSYGFFDNPVAIGAFHAMKKGIFTACSAGNSGPYVYTVQNTAPWIMTVGAASMDMEFRTPIKLGNGKENAGLSVNTFTPNKKMYPLTSAAIAASRTLSPGSSPWNCDQGKLDQKKVNGKIVVCKEAANVTYIKSLGGIGVLISVIEKIDTSFTAIIPEAYIDSSFGNTTLTYVNSTKAPQAVMYKSKRVPNAAAPFVASFSSRGPTTLTSTILKPDIVAPGIDILAAYSKLASLTGSPDDNRFDVYNIISGTSMSCPHVAAAAAYVKSFHPHWSPSAIKSALMTTATEMKVKDALAELAYGAGQIDPTSALQPGLIYDLSTLDYIRFLCNEGYTGTTLNLFTKDNTNCSSVPKFGGHDSLNYPTLYYQYDDPNSTISAIYYRTVTNVGFRNSMYKATVTAPKNLTVTVVPNKLSFTQLHQKKSFKVTLKAPPQFLQTFQYTHQSASLEWSDGTHRVKSPILISLSKPR</sequence>
<feature type="domain" description="Inhibitor I9" evidence="12">
    <location>
        <begin position="37"/>
        <end position="114"/>
    </location>
</feature>
<dbReference type="Pfam" id="PF00082">
    <property type="entry name" value="Peptidase_S8"/>
    <property type="match status" value="1"/>
</dbReference>
<keyword evidence="7 9" id="KW-0720">Serine protease</keyword>
<dbReference type="Gene3D" id="2.60.40.2310">
    <property type="match status" value="1"/>
</dbReference>
<evidence type="ECO:0000256" key="8">
    <source>
        <dbReference type="PIRSR" id="PIRSR615500-1"/>
    </source>
</evidence>
<dbReference type="Gene3D" id="3.40.50.200">
    <property type="entry name" value="Peptidase S8/S53 domain"/>
    <property type="match status" value="1"/>
</dbReference>
<evidence type="ECO:0000259" key="12">
    <source>
        <dbReference type="Pfam" id="PF05922"/>
    </source>
</evidence>
<dbReference type="PRINTS" id="PR00723">
    <property type="entry name" value="SUBTILISIN"/>
</dbReference>
<feature type="chain" id="PRO_5042960623" description="Cucumisin" evidence="10">
    <location>
        <begin position="29"/>
        <end position="748"/>
    </location>
</feature>
<evidence type="ECO:0000256" key="1">
    <source>
        <dbReference type="ARBA" id="ARBA00004613"/>
    </source>
</evidence>
<dbReference type="GO" id="GO:0006508">
    <property type="term" value="P:proteolysis"/>
    <property type="evidence" value="ECO:0007669"/>
    <property type="project" value="UniProtKB-KW"/>
</dbReference>
<dbReference type="Gene3D" id="3.30.70.80">
    <property type="entry name" value="Peptidase S8 propeptide/proteinase inhibitor I9"/>
    <property type="match status" value="1"/>
</dbReference>
<dbReference type="CDD" id="cd04852">
    <property type="entry name" value="Peptidases_S8_3"/>
    <property type="match status" value="1"/>
</dbReference>
<dbReference type="CDD" id="cd02120">
    <property type="entry name" value="PA_subtilisin_like"/>
    <property type="match status" value="1"/>
</dbReference>
<dbReference type="PANTHER" id="PTHR10795">
    <property type="entry name" value="PROPROTEIN CONVERTASE SUBTILISIN/KEXIN"/>
    <property type="match status" value="1"/>
</dbReference>
<evidence type="ECO:0000259" key="11">
    <source>
        <dbReference type="Pfam" id="PF00082"/>
    </source>
</evidence>
<dbReference type="GO" id="GO:0004252">
    <property type="term" value="F:serine-type endopeptidase activity"/>
    <property type="evidence" value="ECO:0007669"/>
    <property type="project" value="UniProtKB-UniRule"/>
</dbReference>
<feature type="signal peptide" evidence="10">
    <location>
        <begin position="1"/>
        <end position="28"/>
    </location>
</feature>
<accession>A0AAN7E6Z3</accession>
<keyword evidence="6 9" id="KW-0378">Hydrolase</keyword>
<dbReference type="PROSITE" id="PS51892">
    <property type="entry name" value="SUBTILASE"/>
    <property type="match status" value="1"/>
</dbReference>
<evidence type="ECO:0000256" key="3">
    <source>
        <dbReference type="ARBA" id="ARBA00022525"/>
    </source>
</evidence>
<feature type="active site" description="Charge relay system" evidence="8 9">
    <location>
        <position position="208"/>
    </location>
</feature>
<evidence type="ECO:0000259" key="13">
    <source>
        <dbReference type="Pfam" id="PF17766"/>
    </source>
</evidence>
<evidence type="ECO:0000313" key="14">
    <source>
        <dbReference type="EMBL" id="KAK4564191.1"/>
    </source>
</evidence>